<organism evidence="4 5">
    <name type="scientific">Pelagicoccus enzymogenes</name>
    <dbReference type="NCBI Taxonomy" id="2773457"/>
    <lineage>
        <taxon>Bacteria</taxon>
        <taxon>Pseudomonadati</taxon>
        <taxon>Verrucomicrobiota</taxon>
        <taxon>Opitutia</taxon>
        <taxon>Puniceicoccales</taxon>
        <taxon>Pelagicoccaceae</taxon>
        <taxon>Pelagicoccus</taxon>
    </lineage>
</organism>
<dbReference type="InterPro" id="IPR007110">
    <property type="entry name" value="Ig-like_dom"/>
</dbReference>
<dbReference type="Proteomes" id="UP000622317">
    <property type="component" value="Unassembled WGS sequence"/>
</dbReference>
<dbReference type="SUPFAM" id="SSF69318">
    <property type="entry name" value="Integrin alpha N-terminal domain"/>
    <property type="match status" value="2"/>
</dbReference>
<keyword evidence="5" id="KW-1185">Reference proteome</keyword>
<dbReference type="InterPro" id="IPR013783">
    <property type="entry name" value="Ig-like_fold"/>
</dbReference>
<dbReference type="PANTHER" id="PTHR16026">
    <property type="entry name" value="CARTILAGE ACIDIC PROTEIN 1"/>
    <property type="match status" value="1"/>
</dbReference>
<evidence type="ECO:0000313" key="5">
    <source>
        <dbReference type="Proteomes" id="UP000622317"/>
    </source>
</evidence>
<gene>
    <name evidence="4" type="ORF">IEN85_00990</name>
</gene>
<keyword evidence="1" id="KW-0732">Signal</keyword>
<evidence type="ECO:0000313" key="4">
    <source>
        <dbReference type="EMBL" id="MBD5778070.1"/>
    </source>
</evidence>
<evidence type="ECO:0000256" key="1">
    <source>
        <dbReference type="ARBA" id="ARBA00022729"/>
    </source>
</evidence>
<protein>
    <submittedName>
        <fullName evidence="4">VCBS repeat-containing protein</fullName>
    </submittedName>
</protein>
<dbReference type="Gene3D" id="2.130.10.130">
    <property type="entry name" value="Integrin alpha, N-terminal"/>
    <property type="match status" value="2"/>
</dbReference>
<comment type="caution">
    <text evidence="4">The sequence shown here is derived from an EMBL/GenBank/DDBJ whole genome shotgun (WGS) entry which is preliminary data.</text>
</comment>
<dbReference type="InterPro" id="IPR013517">
    <property type="entry name" value="FG-GAP"/>
</dbReference>
<proteinExistence type="predicted"/>
<dbReference type="SUPFAM" id="SSF48726">
    <property type="entry name" value="Immunoglobulin"/>
    <property type="match status" value="1"/>
</dbReference>
<sequence length="1435" mass="156242">MKASPSAFIRTFLCVGALMYSNNGFARFTNVSDSVGIDYLHADKIEVPSNEALGLDRVTHTPVSNHAGAAAFDADGDGWTDFVAGRYNKPPVLFINQRDGTFVEEGDARGLSVAQDSGAFAAGDFDGDGDQDLFVVPHRGERYYLFINDGTGVFVEEATQRGAAVSTSELPHEGHSVGLVDFDLDGYLDVYVSEWGPDAGVEPDLHSVLLRNLGAENPGHFENVTLAAGLAQPENAVARQHGFSTGWADFDEDGWPDLALMADFGGSRFYWNRGDGTFIEGTDAAGVGLDEFGMGIAIADYDLDGDLDYYATSIFDQKLFDETGTNTGNKLYQNSGSRRFYEVAKAAGVDRVGWSWGAAFFEYDNDGDPDLFVTNGMDSAEWEVFFYQDALDDPTTVFQNDGAGRFNDITPASGVADQGYGKAVVVLDYDNDGDEDVIVTQTFGKPIVYRSNASENGKKWIRFRLQGDQSNRDGIGAVVRVTDGAKTQTALFNPSNAYMGQREGVLHLGLGDAGETVDSIQVIWPSGIRQDIENLNTNEVHLLVEPDVELIAPIIETQPVGGSFEVGERLELSLAVLGDTGVTVSWEKDGVPLDGANRHELNIKLLQPYDAGVYRARVKNAAGETLTNEVLVEVGIALEDHSVARWWNEFLLDAIRKDFPAPTIHGRNLYHLSAVMWDVFWAYESDGWNRARAVFHQEPLSEADWHGDRIASQREAISYACFRVLEQRYRNSVSSERILYNITWLMDQLGYDVLIDSIEGNAPAAVGNRIAASILQQTLNDGSNESNGYVDTSGYEAANEPMVFKLPGTNMADPNRWQPLAFDFRVTQNGIPTEEKVQSFVGVNWREVDTFAIEKDSGITIAWDPGSPPLFGTETHDQFVAAAVEVIRYSSLLDPAGGEMIDVSPGGLLNNPLGTNDGQGRSVNPFDLDPETGEPKPYEPNMVNHADYGRILAEFWADGPASETPPGHWNTLLNEVSEHPLFERKYMGLGVEMDELEWNIQSYLALNGAMHDAAVAAWTLKRQYDYSRPISMIRCLGGFGQSSDPDGPSYHVYGLPLIEGLIEVVTEASVAAGQRHEHLSAEIGKIAIRAWAGEPADSHTQVGGVDWILAENWLPYQRSTFVTPAFAAYVSGHSTFSRAGAEVVSLLTGSPYFPGGMGQYTFPKGEFLEFEYGPSDDVTLQWATYFDAADQAGLSRLYGGIHVRADDFIGRTLGARIGVEAFLKAHSLRGKAVKPSALRQSIFGLKTAGGSDGNFVTLDFDDGQPRPISQASSVDAAQQAGDEGVFFVFDDDPSTSYSPDYKVVVKASGLSDALLASPVGTQEAVSAEFEIESGEVRLLAVRAWTNGEESTRPTISLSRVDADGETLVASNKVRDRGSLDSIVEVLALRDGMSAEEAKAFSAALVVPLDAGRFRVEARGEGPAQPIRLEIEEVKW</sequence>
<dbReference type="InterPro" id="IPR036938">
    <property type="entry name" value="PAP2/HPO_sf"/>
</dbReference>
<dbReference type="Pfam" id="PF07593">
    <property type="entry name" value="UnbV_ASPIC"/>
    <property type="match status" value="1"/>
</dbReference>
<reference evidence="4" key="1">
    <citation type="submission" date="2020-09" db="EMBL/GenBank/DDBJ databases">
        <title>Pelagicoccus enzymogenes sp. nov. with an EPS production, isolated from marine sediment.</title>
        <authorList>
            <person name="Feng X."/>
        </authorList>
    </citation>
    <scope>NUCLEOTIDE SEQUENCE</scope>
    <source>
        <strain evidence="4">NFK12</strain>
    </source>
</reference>
<evidence type="ECO:0000256" key="2">
    <source>
        <dbReference type="SAM" id="MobiDB-lite"/>
    </source>
</evidence>
<dbReference type="InterPro" id="IPR013098">
    <property type="entry name" value="Ig_I-set"/>
</dbReference>
<dbReference type="Gene3D" id="2.60.40.10">
    <property type="entry name" value="Immunoglobulins"/>
    <property type="match status" value="1"/>
</dbReference>
<dbReference type="InterPro" id="IPR016119">
    <property type="entry name" value="Br/Cl_peroxidase_C"/>
</dbReference>
<dbReference type="RefSeq" id="WP_191615196.1">
    <property type="nucleotide sequence ID" value="NZ_JACYFG010000002.1"/>
</dbReference>
<name>A0A927F6H8_9BACT</name>
<dbReference type="Gene3D" id="1.10.606.10">
    <property type="entry name" value="Vanadium-containing Chloroperoxidase, domain 2"/>
    <property type="match status" value="1"/>
</dbReference>
<dbReference type="Pfam" id="PF07679">
    <property type="entry name" value="I-set"/>
    <property type="match status" value="1"/>
</dbReference>
<dbReference type="Pfam" id="PF21167">
    <property type="entry name" value="DUF6851"/>
    <property type="match status" value="1"/>
</dbReference>
<dbReference type="InterPro" id="IPR036179">
    <property type="entry name" value="Ig-like_dom_sf"/>
</dbReference>
<evidence type="ECO:0000259" key="3">
    <source>
        <dbReference type="PROSITE" id="PS50835"/>
    </source>
</evidence>
<feature type="domain" description="Ig-like" evidence="3">
    <location>
        <begin position="553"/>
        <end position="627"/>
    </location>
</feature>
<dbReference type="GO" id="GO:0004601">
    <property type="term" value="F:peroxidase activity"/>
    <property type="evidence" value="ECO:0007669"/>
    <property type="project" value="InterPro"/>
</dbReference>
<dbReference type="CDD" id="cd03398">
    <property type="entry name" value="PAP2_haloperoxidase"/>
    <property type="match status" value="1"/>
</dbReference>
<dbReference type="InterPro" id="IPR027039">
    <property type="entry name" value="Crtac1"/>
</dbReference>
<dbReference type="EMBL" id="JACYFG010000002">
    <property type="protein sequence ID" value="MBD5778070.1"/>
    <property type="molecule type" value="Genomic_DNA"/>
</dbReference>
<feature type="region of interest" description="Disordered" evidence="2">
    <location>
        <begin position="908"/>
        <end position="940"/>
    </location>
</feature>
<feature type="compositionally biased region" description="Polar residues" evidence="2">
    <location>
        <begin position="912"/>
        <end position="922"/>
    </location>
</feature>
<dbReference type="InterPro" id="IPR049283">
    <property type="entry name" value="DUF6851"/>
</dbReference>
<dbReference type="Pfam" id="PF13517">
    <property type="entry name" value="FG-GAP_3"/>
    <property type="match status" value="3"/>
</dbReference>
<dbReference type="PROSITE" id="PS50835">
    <property type="entry name" value="IG_LIKE"/>
    <property type="match status" value="1"/>
</dbReference>
<dbReference type="InterPro" id="IPR028994">
    <property type="entry name" value="Integrin_alpha_N"/>
</dbReference>
<dbReference type="InterPro" id="IPR011519">
    <property type="entry name" value="UnbV_ASPIC"/>
</dbReference>
<accession>A0A927F6H8</accession>
<dbReference type="SUPFAM" id="SSF48317">
    <property type="entry name" value="Acid phosphatase/Vanadium-dependent haloperoxidase"/>
    <property type="match status" value="1"/>
</dbReference>
<dbReference type="PANTHER" id="PTHR16026:SF0">
    <property type="entry name" value="CARTILAGE ACIDIC PROTEIN 1"/>
    <property type="match status" value="1"/>
</dbReference>